<evidence type="ECO:0008006" key="3">
    <source>
        <dbReference type="Google" id="ProtNLM"/>
    </source>
</evidence>
<dbReference type="InterPro" id="IPR036412">
    <property type="entry name" value="HAD-like_sf"/>
</dbReference>
<dbReference type="RefSeq" id="WP_228102563.1">
    <property type="nucleotide sequence ID" value="NZ_AP017900.1"/>
</dbReference>
<dbReference type="SUPFAM" id="SSF56784">
    <property type="entry name" value="HAD-like"/>
    <property type="match status" value="1"/>
</dbReference>
<evidence type="ECO:0000313" key="1">
    <source>
        <dbReference type="EMBL" id="APA94570.1"/>
    </source>
</evidence>
<dbReference type="InterPro" id="IPR024197">
    <property type="entry name" value="TPP-like"/>
</dbReference>
<dbReference type="AlphaFoldDB" id="A0ABC8AKM3"/>
<evidence type="ECO:0000313" key="2">
    <source>
        <dbReference type="Proteomes" id="UP000180166"/>
    </source>
</evidence>
<dbReference type="Proteomes" id="UP000180166">
    <property type="component" value="Chromosome"/>
</dbReference>
<proteinExistence type="predicted"/>
<dbReference type="EMBL" id="CP017839">
    <property type="protein sequence ID" value="APA94570.1"/>
    <property type="molecule type" value="Genomic_DNA"/>
</dbReference>
<dbReference type="InterPro" id="IPR023214">
    <property type="entry name" value="HAD_sf"/>
</dbReference>
<accession>A0ABC8AKM3</accession>
<gene>
    <name evidence="1" type="ORF">NS506_00488</name>
</gene>
<dbReference type="Gene3D" id="3.40.50.1000">
    <property type="entry name" value="HAD superfamily/HAD-like"/>
    <property type="match status" value="1"/>
</dbReference>
<reference evidence="1 2" key="1">
    <citation type="submission" date="2016-10" db="EMBL/GenBank/DDBJ databases">
        <title>Genome sequence of Nocardia seriolae strain EM150506, isolated from Anguila japonica.</title>
        <authorList>
            <person name="Han H.-J."/>
        </authorList>
    </citation>
    <scope>NUCLEOTIDE SEQUENCE [LARGE SCALE GENOMIC DNA]</scope>
    <source>
        <strain evidence="1 2">EM150506</strain>
    </source>
</reference>
<name>A0ABC8AKM3_9NOCA</name>
<dbReference type="KEGG" id="nsr:NS506_00488"/>
<dbReference type="PIRSF" id="PIRSF030802">
    <property type="entry name" value="UCP030802"/>
    <property type="match status" value="1"/>
</dbReference>
<organism evidence="1 2">
    <name type="scientific">Nocardia seriolae</name>
    <dbReference type="NCBI Taxonomy" id="37332"/>
    <lineage>
        <taxon>Bacteria</taxon>
        <taxon>Bacillati</taxon>
        <taxon>Actinomycetota</taxon>
        <taxon>Actinomycetes</taxon>
        <taxon>Mycobacteriales</taxon>
        <taxon>Nocardiaceae</taxon>
        <taxon>Nocardia</taxon>
    </lineage>
</organism>
<sequence>MRGVMVATDLDRTVIYTRSAFGPAEPETVCVEHHAGQPLSYMTVTAAQRLSALAATAAVVPVTTRTIEQFQRVRLPGAPWPYAVTSNGGTILRNGLPDRRWRSALDARVRADCATLVEVRTEWRARVDESFALKLRDADELFCYLVVDPARVPDGFLAEWDAWCRPRGWSVSQQGRKIYTMPTPVCKSHAVHEVRRRLLESGELQPDSMLVAAGDGALDAEMLRTADAAVRPRHGELEQRNWTHPGVAVTAASGIYAADEILDYFLRVASRSAPGGQQAVGRLGQGGL</sequence>
<protein>
    <recommendedName>
        <fullName evidence="3">HAD family hydrolase</fullName>
    </recommendedName>
</protein>